<feature type="transmembrane region" description="Helical" evidence="14">
    <location>
        <begin position="197"/>
        <end position="216"/>
    </location>
</feature>
<gene>
    <name evidence="16" type="primary">slc2a11a</name>
</gene>
<keyword evidence="9 14" id="KW-0812">Transmembrane</keyword>
<sequence length="514" mass="56900">MLDSTGLLSSVNKRCDMEIGLVFPHCHIKNSPVMRKITSQNARFIMKGNDLNLMLMVTSCAIGGTLQYGYNLAIMNAPTIFIQNFVNETFRERWDVQLKNYQVTLVWTCIVSIYSLGGLAGALIAGPMSITFGRKKTMLLNNIFLMLSSLLALTSRAAKSFEMIIISRVLVGINAGISMNVQPMYFGESAPKHLRGAASLSSAIFTAFGVVLGQVVGLREILGSEPCWQYLLASNAIPGLIQLLTLPWFPESPRYLLIDRGDKEACINALRRLRGCEVQRSELDEILQEQAEAKGLRPSRPWELFADRNVRWQVISIITLSSAMQLCGNDSIYFYAYYVFKESGISPDMIQYITICTGTCEFTACIICNLLIERQGRKILLMGGYALMTVWAIVFTIALCLCLSLPTAGVTGVLPTEIFSQTARPAAYMIAGSMMWINLFIMGMIFPFLVSELGEFCFVPFAAVCFLSALYVGLVLPETKGKTLSAIANDKSIFGNKLLERIIIVLSTEIPLKL</sequence>
<evidence type="ECO:0000256" key="11">
    <source>
        <dbReference type="ARBA" id="ARBA00023136"/>
    </source>
</evidence>
<evidence type="ECO:0000256" key="3">
    <source>
        <dbReference type="ARBA" id="ARBA00004651"/>
    </source>
</evidence>
<dbReference type="InterPro" id="IPR045263">
    <property type="entry name" value="GLUT"/>
</dbReference>
<organism evidence="16 17">
    <name type="scientific">Oncorhynchus tshawytscha</name>
    <name type="common">Chinook salmon</name>
    <name type="synonym">Salmo tshawytscha</name>
    <dbReference type="NCBI Taxonomy" id="74940"/>
    <lineage>
        <taxon>Eukaryota</taxon>
        <taxon>Metazoa</taxon>
        <taxon>Chordata</taxon>
        <taxon>Craniata</taxon>
        <taxon>Vertebrata</taxon>
        <taxon>Euteleostomi</taxon>
        <taxon>Actinopterygii</taxon>
        <taxon>Neopterygii</taxon>
        <taxon>Teleostei</taxon>
        <taxon>Protacanthopterygii</taxon>
        <taxon>Salmoniformes</taxon>
        <taxon>Salmonidae</taxon>
        <taxon>Salmoninae</taxon>
        <taxon>Oncorhynchus</taxon>
    </lineage>
</organism>
<dbReference type="InterPro" id="IPR005828">
    <property type="entry name" value="MFS_sugar_transport-like"/>
</dbReference>
<evidence type="ECO:0000256" key="1">
    <source>
        <dbReference type="ARBA" id="ARBA00000590"/>
    </source>
</evidence>
<evidence type="ECO:0000256" key="10">
    <source>
        <dbReference type="ARBA" id="ARBA00022989"/>
    </source>
</evidence>
<name>A0A8C8BUB4_ONCTS</name>
<evidence type="ECO:0000313" key="17">
    <source>
        <dbReference type="Proteomes" id="UP000694402"/>
    </source>
</evidence>
<feature type="transmembrane region" description="Helical" evidence="14">
    <location>
        <begin position="456"/>
        <end position="476"/>
    </location>
</feature>
<dbReference type="InterPro" id="IPR005829">
    <property type="entry name" value="Sugar_transporter_CS"/>
</dbReference>
<dbReference type="PROSITE" id="PS00217">
    <property type="entry name" value="SUGAR_TRANSPORT_2"/>
    <property type="match status" value="1"/>
</dbReference>
<evidence type="ECO:0000256" key="2">
    <source>
        <dbReference type="ARBA" id="ARBA00004135"/>
    </source>
</evidence>
<dbReference type="PANTHER" id="PTHR23503">
    <property type="entry name" value="SOLUTE CARRIER FAMILY 2"/>
    <property type="match status" value="1"/>
</dbReference>
<dbReference type="Gene3D" id="1.20.1250.20">
    <property type="entry name" value="MFS general substrate transporter like domains"/>
    <property type="match status" value="1"/>
</dbReference>
<evidence type="ECO:0000259" key="15">
    <source>
        <dbReference type="PROSITE" id="PS50850"/>
    </source>
</evidence>
<accession>A0A8C8BUB4</accession>
<evidence type="ECO:0000256" key="7">
    <source>
        <dbReference type="ARBA" id="ARBA00022475"/>
    </source>
</evidence>
<evidence type="ECO:0000256" key="4">
    <source>
        <dbReference type="ARBA" id="ARBA00007004"/>
    </source>
</evidence>
<keyword evidence="6" id="KW-0813">Transport</keyword>
<feature type="domain" description="Major facilitator superfamily (MFS) profile" evidence="15">
    <location>
        <begin position="57"/>
        <end position="480"/>
    </location>
</feature>
<evidence type="ECO:0000256" key="5">
    <source>
        <dbReference type="ARBA" id="ARBA00015973"/>
    </source>
</evidence>
<comment type="subcellular location">
    <subcellularLocation>
        <location evidence="2">Cell membrane</location>
        <location evidence="2">Sarcolemma</location>
    </subcellularLocation>
    <subcellularLocation>
        <location evidence="3">Cell membrane</location>
        <topology evidence="3">Multi-pass membrane protein</topology>
    </subcellularLocation>
</comment>
<dbReference type="CDD" id="cd17432">
    <property type="entry name" value="MFS_GLUT_Class2"/>
    <property type="match status" value="1"/>
</dbReference>
<dbReference type="InterPro" id="IPR003663">
    <property type="entry name" value="Sugar/inositol_transpt"/>
</dbReference>
<feature type="transmembrane region" description="Helical" evidence="14">
    <location>
        <begin position="350"/>
        <end position="372"/>
    </location>
</feature>
<dbReference type="Pfam" id="PF00083">
    <property type="entry name" value="Sugar_tr"/>
    <property type="match status" value="1"/>
</dbReference>
<dbReference type="Ensembl" id="ENSOTST00005001335.2">
    <property type="protein sequence ID" value="ENSOTSP00005001178.2"/>
    <property type="gene ID" value="ENSOTSG00005000670.2"/>
</dbReference>
<dbReference type="GO" id="GO:1990539">
    <property type="term" value="P:fructose import across plasma membrane"/>
    <property type="evidence" value="ECO:0007669"/>
    <property type="project" value="UniProtKB-ARBA"/>
</dbReference>
<dbReference type="PANTHER" id="PTHR23503:SF22">
    <property type="entry name" value="SOLUTE CARRIER FAMILY 2, FACILITATED GLUCOSE TRANSPORTER MEMBER 11"/>
    <property type="match status" value="1"/>
</dbReference>
<keyword evidence="17" id="KW-1185">Reference proteome</keyword>
<dbReference type="SUPFAM" id="SSF103473">
    <property type="entry name" value="MFS general substrate transporter"/>
    <property type="match status" value="1"/>
</dbReference>
<dbReference type="AlphaFoldDB" id="A0A8C8BUB4"/>
<keyword evidence="7" id="KW-1003">Cell membrane</keyword>
<dbReference type="GeneTree" id="ENSGT00940000161061"/>
<keyword evidence="11 14" id="KW-0472">Membrane</keyword>
<dbReference type="PRINTS" id="PR00171">
    <property type="entry name" value="SUGRTRNSPORT"/>
</dbReference>
<dbReference type="PROSITE" id="PS50850">
    <property type="entry name" value="MFS"/>
    <property type="match status" value="1"/>
</dbReference>
<evidence type="ECO:0000256" key="9">
    <source>
        <dbReference type="ARBA" id="ARBA00022692"/>
    </source>
</evidence>
<keyword evidence="8" id="KW-0762">Sugar transport</keyword>
<dbReference type="InterPro" id="IPR036259">
    <property type="entry name" value="MFS_trans_sf"/>
</dbReference>
<feature type="transmembrane region" description="Helical" evidence="14">
    <location>
        <begin position="426"/>
        <end position="449"/>
    </location>
</feature>
<proteinExistence type="inferred from homology"/>
<evidence type="ECO:0000313" key="16">
    <source>
        <dbReference type="Ensembl" id="ENSOTSP00005001178.2"/>
    </source>
</evidence>
<reference evidence="16" key="2">
    <citation type="submission" date="2025-09" db="UniProtKB">
        <authorList>
            <consortium name="Ensembl"/>
        </authorList>
    </citation>
    <scope>IDENTIFICATION</scope>
</reference>
<evidence type="ECO:0000256" key="13">
    <source>
        <dbReference type="ARBA" id="ARBA00031099"/>
    </source>
</evidence>
<feature type="transmembrane region" description="Helical" evidence="14">
    <location>
        <begin position="51"/>
        <end position="70"/>
    </location>
</feature>
<dbReference type="GO" id="GO:0042383">
    <property type="term" value="C:sarcolemma"/>
    <property type="evidence" value="ECO:0007669"/>
    <property type="project" value="UniProtKB-SubCell"/>
</dbReference>
<feature type="transmembrane region" description="Helical" evidence="14">
    <location>
        <begin position="138"/>
        <end position="158"/>
    </location>
</feature>
<feature type="transmembrane region" description="Helical" evidence="14">
    <location>
        <begin position="384"/>
        <end position="406"/>
    </location>
</feature>
<evidence type="ECO:0000256" key="8">
    <source>
        <dbReference type="ARBA" id="ARBA00022597"/>
    </source>
</evidence>
<comment type="catalytic activity">
    <reaction evidence="1">
        <text>D-fructose(out) = D-fructose(in)</text>
        <dbReference type="Rhea" id="RHEA:60372"/>
        <dbReference type="ChEBI" id="CHEBI:37721"/>
    </reaction>
</comment>
<evidence type="ECO:0000256" key="6">
    <source>
        <dbReference type="ARBA" id="ARBA00022448"/>
    </source>
</evidence>
<evidence type="ECO:0000256" key="14">
    <source>
        <dbReference type="SAM" id="Phobius"/>
    </source>
</evidence>
<keyword evidence="10 14" id="KW-1133">Transmembrane helix</keyword>
<dbReference type="GO" id="GO:0055056">
    <property type="term" value="F:D-glucose transmembrane transporter activity"/>
    <property type="evidence" value="ECO:0007669"/>
    <property type="project" value="TreeGrafter"/>
</dbReference>
<dbReference type="InterPro" id="IPR020846">
    <property type="entry name" value="MFS_dom"/>
</dbReference>
<feature type="transmembrane region" description="Helical" evidence="14">
    <location>
        <begin position="164"/>
        <end position="185"/>
    </location>
</feature>
<feature type="transmembrane region" description="Helical" evidence="14">
    <location>
        <begin position="314"/>
        <end position="338"/>
    </location>
</feature>
<dbReference type="Proteomes" id="UP000694402">
    <property type="component" value="Unassembled WGS sequence"/>
</dbReference>
<dbReference type="FunFam" id="1.20.1250.20:FF:001511">
    <property type="entry name" value="Solute carrier family 2, facilitated glucose transporter member 5"/>
    <property type="match status" value="1"/>
</dbReference>
<dbReference type="GO" id="GO:0070837">
    <property type="term" value="P:dehydroascorbic acid transport"/>
    <property type="evidence" value="ECO:0007669"/>
    <property type="project" value="TreeGrafter"/>
</dbReference>
<dbReference type="GO" id="GO:0005353">
    <property type="term" value="F:fructose transmembrane transporter activity"/>
    <property type="evidence" value="ECO:0007669"/>
    <property type="project" value="UniProtKB-ARBA"/>
</dbReference>
<comment type="similarity">
    <text evidence="4">Belongs to the major facilitator superfamily. Sugar transporter (TC 2.A.1.1) family. Glucose transporter subfamily.</text>
</comment>
<dbReference type="GO" id="GO:0046323">
    <property type="term" value="P:D-glucose import"/>
    <property type="evidence" value="ECO:0007669"/>
    <property type="project" value="TreeGrafter"/>
</dbReference>
<reference evidence="16" key="1">
    <citation type="submission" date="2025-08" db="UniProtKB">
        <authorList>
            <consortium name="Ensembl"/>
        </authorList>
    </citation>
    <scope>IDENTIFICATION</scope>
</reference>
<protein>
    <recommendedName>
        <fullName evidence="5">Solute carrier family 2, facilitated glucose transporter member 5</fullName>
    </recommendedName>
    <alternativeName>
        <fullName evidence="13">Fructose transporter</fullName>
    </alternativeName>
    <alternativeName>
        <fullName evidence="12">Glucose transporter type 5, small intestine</fullName>
    </alternativeName>
</protein>
<evidence type="ECO:0000256" key="12">
    <source>
        <dbReference type="ARBA" id="ARBA00029961"/>
    </source>
</evidence>
<feature type="transmembrane region" description="Helical" evidence="14">
    <location>
        <begin position="105"/>
        <end position="126"/>
    </location>
</feature>